<dbReference type="RefSeq" id="WP_275680566.1">
    <property type="nucleotide sequence ID" value="NZ_JAJLJH010000001.1"/>
</dbReference>
<evidence type="ECO:0000313" key="1">
    <source>
        <dbReference type="EMBL" id="MCK9684539.1"/>
    </source>
</evidence>
<evidence type="ECO:0000313" key="2">
    <source>
        <dbReference type="Proteomes" id="UP001139353"/>
    </source>
</evidence>
<accession>A0A9X1YE51</accession>
<reference evidence="1" key="1">
    <citation type="submission" date="2021-11" db="EMBL/GenBank/DDBJ databases">
        <title>BS-T2-15 a new species belonging to the Comamonadaceae family isolated from the soil of a French oak forest.</title>
        <authorList>
            <person name="Mieszkin S."/>
            <person name="Alain K."/>
        </authorList>
    </citation>
    <scope>NUCLEOTIDE SEQUENCE</scope>
    <source>
        <strain evidence="1">BS-T2-15</strain>
    </source>
</reference>
<gene>
    <name evidence="1" type="ORF">LPC04_02325</name>
</gene>
<organism evidence="1 2">
    <name type="scientific">Scleromatobacter humisilvae</name>
    <dbReference type="NCBI Taxonomy" id="2897159"/>
    <lineage>
        <taxon>Bacteria</taxon>
        <taxon>Pseudomonadati</taxon>
        <taxon>Pseudomonadota</taxon>
        <taxon>Betaproteobacteria</taxon>
        <taxon>Burkholderiales</taxon>
        <taxon>Sphaerotilaceae</taxon>
        <taxon>Scleromatobacter</taxon>
    </lineage>
</organism>
<dbReference type="Proteomes" id="UP001139353">
    <property type="component" value="Unassembled WGS sequence"/>
</dbReference>
<proteinExistence type="predicted"/>
<dbReference type="AlphaFoldDB" id="A0A9X1YE51"/>
<dbReference type="EMBL" id="JAJLJH010000001">
    <property type="protein sequence ID" value="MCK9684539.1"/>
    <property type="molecule type" value="Genomic_DNA"/>
</dbReference>
<keyword evidence="2" id="KW-1185">Reference proteome</keyword>
<name>A0A9X1YE51_9BURK</name>
<protein>
    <submittedName>
        <fullName evidence="1">Uncharacterized protein</fullName>
    </submittedName>
</protein>
<sequence>MDHREFEAVVDEFGASTKDLVELVEQARYEQPTALEISRLLDAREDLLALIGKLPALRAVDPPVDVPVSLADLRGRIAHARAALKASPDSKEILQLVTEVGETFAATVAPLQAQGRWPKGRSR</sequence>
<comment type="caution">
    <text evidence="1">The sequence shown here is derived from an EMBL/GenBank/DDBJ whole genome shotgun (WGS) entry which is preliminary data.</text>
</comment>